<evidence type="ECO:0000313" key="3">
    <source>
        <dbReference type="Proteomes" id="UP000309734"/>
    </source>
</evidence>
<feature type="compositionally biased region" description="Basic residues" evidence="1">
    <location>
        <begin position="54"/>
        <end position="65"/>
    </location>
</feature>
<dbReference type="AlphaFoldDB" id="A0A4S9XEI2"/>
<sequence length="114" mass="12993">MIGSRSSHIGWDDSNVDIVDFPSGGPFENQPAQMKLCKEQWDSDLSTEIEIASKKKKQVTVKRNRGQSYEDDKHDKDDEEKEAMANPEVLAKLTMTPEQHRSCMEIIRKGDLDV</sequence>
<dbReference type="EMBL" id="QZBS01000022">
    <property type="protein sequence ID" value="THZ77735.1"/>
    <property type="molecule type" value="Genomic_DNA"/>
</dbReference>
<protein>
    <submittedName>
        <fullName evidence="2">Uncharacterized protein</fullName>
    </submittedName>
</protein>
<accession>A0A4S9XEI2</accession>
<organism evidence="2 3">
    <name type="scientific">Aureobasidium pullulans</name>
    <name type="common">Black yeast</name>
    <name type="synonym">Pullularia pullulans</name>
    <dbReference type="NCBI Taxonomy" id="5580"/>
    <lineage>
        <taxon>Eukaryota</taxon>
        <taxon>Fungi</taxon>
        <taxon>Dikarya</taxon>
        <taxon>Ascomycota</taxon>
        <taxon>Pezizomycotina</taxon>
        <taxon>Dothideomycetes</taxon>
        <taxon>Dothideomycetidae</taxon>
        <taxon>Dothideales</taxon>
        <taxon>Saccotheciaceae</taxon>
        <taxon>Aureobasidium</taxon>
    </lineage>
</organism>
<proteinExistence type="predicted"/>
<comment type="caution">
    <text evidence="2">The sequence shown here is derived from an EMBL/GenBank/DDBJ whole genome shotgun (WGS) entry which is preliminary data.</text>
</comment>
<evidence type="ECO:0000313" key="2">
    <source>
        <dbReference type="EMBL" id="THZ77735.1"/>
    </source>
</evidence>
<name>A0A4S9XEI2_AURPU</name>
<dbReference type="Proteomes" id="UP000309734">
    <property type="component" value="Unassembled WGS sequence"/>
</dbReference>
<evidence type="ECO:0000256" key="1">
    <source>
        <dbReference type="SAM" id="MobiDB-lite"/>
    </source>
</evidence>
<reference evidence="2 3" key="1">
    <citation type="submission" date="2018-10" db="EMBL/GenBank/DDBJ databases">
        <title>Fifty Aureobasidium pullulans genomes reveal a recombining polyextremotolerant generalist.</title>
        <authorList>
            <person name="Gostincar C."/>
            <person name="Turk M."/>
            <person name="Zajc J."/>
            <person name="Gunde-Cimerman N."/>
        </authorList>
    </citation>
    <scope>NUCLEOTIDE SEQUENCE [LARGE SCALE GENOMIC DNA]</scope>
    <source>
        <strain evidence="2 3">EXF-3519</strain>
    </source>
</reference>
<gene>
    <name evidence="2" type="ORF">D6C85_01497</name>
</gene>
<feature type="region of interest" description="Disordered" evidence="1">
    <location>
        <begin position="54"/>
        <end position="86"/>
    </location>
</feature>